<evidence type="ECO:0000313" key="2">
    <source>
        <dbReference type="EMBL" id="KAF2275534.1"/>
    </source>
</evidence>
<organism evidence="2 3">
    <name type="scientific">Westerdykella ornata</name>
    <dbReference type="NCBI Taxonomy" id="318751"/>
    <lineage>
        <taxon>Eukaryota</taxon>
        <taxon>Fungi</taxon>
        <taxon>Dikarya</taxon>
        <taxon>Ascomycota</taxon>
        <taxon>Pezizomycotina</taxon>
        <taxon>Dothideomycetes</taxon>
        <taxon>Pleosporomycetidae</taxon>
        <taxon>Pleosporales</taxon>
        <taxon>Sporormiaceae</taxon>
        <taxon>Westerdykella</taxon>
    </lineage>
</organism>
<dbReference type="Proteomes" id="UP000800097">
    <property type="component" value="Unassembled WGS sequence"/>
</dbReference>
<sequence>MKTKLPDGYAECNVCWAEIYPSAIARPALAPMPRTPAPRGSESHRGNQAHSGGGRSDHTGISPKHTPFGWWHRASLHSEKSSQKGISTPRTPSSERESAPSLKKADIKEKDTRAPPSSTGRWRAHPVPRKITSLFTSLNLRGGQSRLSSSYQQDNQPESSTPKHDEATSAPPTGTNKKGTADLSKVAWSCRLCGAILCPWCTQQILLAFCMGEGTTPMQANKRAMFRKVVRQMEKKGIWKWT</sequence>
<proteinExistence type="predicted"/>
<dbReference type="RefSeq" id="XP_033653073.1">
    <property type="nucleotide sequence ID" value="XM_033801007.1"/>
</dbReference>
<reference evidence="2" key="1">
    <citation type="journal article" date="2020" name="Stud. Mycol.">
        <title>101 Dothideomycetes genomes: a test case for predicting lifestyles and emergence of pathogens.</title>
        <authorList>
            <person name="Haridas S."/>
            <person name="Albert R."/>
            <person name="Binder M."/>
            <person name="Bloem J."/>
            <person name="Labutti K."/>
            <person name="Salamov A."/>
            <person name="Andreopoulos B."/>
            <person name="Baker S."/>
            <person name="Barry K."/>
            <person name="Bills G."/>
            <person name="Bluhm B."/>
            <person name="Cannon C."/>
            <person name="Castanera R."/>
            <person name="Culley D."/>
            <person name="Daum C."/>
            <person name="Ezra D."/>
            <person name="Gonzalez J."/>
            <person name="Henrissat B."/>
            <person name="Kuo A."/>
            <person name="Liang C."/>
            <person name="Lipzen A."/>
            <person name="Lutzoni F."/>
            <person name="Magnuson J."/>
            <person name="Mondo S."/>
            <person name="Nolan M."/>
            <person name="Ohm R."/>
            <person name="Pangilinan J."/>
            <person name="Park H.-J."/>
            <person name="Ramirez L."/>
            <person name="Alfaro M."/>
            <person name="Sun H."/>
            <person name="Tritt A."/>
            <person name="Yoshinaga Y."/>
            <person name="Zwiers L.-H."/>
            <person name="Turgeon B."/>
            <person name="Goodwin S."/>
            <person name="Spatafora J."/>
            <person name="Crous P."/>
            <person name="Grigoriev I."/>
        </authorList>
    </citation>
    <scope>NUCLEOTIDE SEQUENCE</scope>
    <source>
        <strain evidence="2">CBS 379.55</strain>
    </source>
</reference>
<evidence type="ECO:0000256" key="1">
    <source>
        <dbReference type="SAM" id="MobiDB-lite"/>
    </source>
</evidence>
<dbReference type="EMBL" id="ML986497">
    <property type="protein sequence ID" value="KAF2275534.1"/>
    <property type="molecule type" value="Genomic_DNA"/>
</dbReference>
<protein>
    <submittedName>
        <fullName evidence="2">Uncharacterized protein</fullName>
    </submittedName>
</protein>
<feature type="compositionally biased region" description="Basic and acidic residues" evidence="1">
    <location>
        <begin position="93"/>
        <end position="113"/>
    </location>
</feature>
<feature type="region of interest" description="Disordered" evidence="1">
    <location>
        <begin position="27"/>
        <end position="128"/>
    </location>
</feature>
<dbReference type="AlphaFoldDB" id="A0A6A6JH54"/>
<name>A0A6A6JH54_WESOR</name>
<dbReference type="GeneID" id="54554182"/>
<keyword evidence="3" id="KW-1185">Reference proteome</keyword>
<feature type="region of interest" description="Disordered" evidence="1">
    <location>
        <begin position="145"/>
        <end position="180"/>
    </location>
</feature>
<gene>
    <name evidence="2" type="ORF">EI97DRAFT_459432</name>
</gene>
<accession>A0A6A6JH54</accession>
<feature type="compositionally biased region" description="Polar residues" evidence="1">
    <location>
        <begin position="145"/>
        <end position="160"/>
    </location>
</feature>
<evidence type="ECO:0000313" key="3">
    <source>
        <dbReference type="Proteomes" id="UP000800097"/>
    </source>
</evidence>
<feature type="compositionally biased region" description="Polar residues" evidence="1">
    <location>
        <begin position="83"/>
        <end position="92"/>
    </location>
</feature>